<feature type="transmembrane region" description="Helical" evidence="2">
    <location>
        <begin position="94"/>
        <end position="113"/>
    </location>
</feature>
<evidence type="ECO:0000313" key="3">
    <source>
        <dbReference type="EMBL" id="MBE0400056.1"/>
    </source>
</evidence>
<name>A0ABR9F2A7_9GAMM</name>
<feature type="transmembrane region" description="Helical" evidence="2">
    <location>
        <begin position="21"/>
        <end position="42"/>
    </location>
</feature>
<reference evidence="3 4" key="1">
    <citation type="submission" date="2020-07" db="EMBL/GenBank/DDBJ databases">
        <title>Halophilic bacteria isolated from french cheeses.</title>
        <authorList>
            <person name="Kothe C.I."/>
            <person name="Farah-Kraiem B."/>
            <person name="Renault P."/>
            <person name="Dridi B."/>
        </authorList>
    </citation>
    <scope>NUCLEOTIDE SEQUENCE [LARGE SCALE GENOMIC DNA]</scope>
    <source>
        <strain evidence="3 4">FME1</strain>
    </source>
</reference>
<evidence type="ECO:0000313" key="4">
    <source>
        <dbReference type="Proteomes" id="UP001645039"/>
    </source>
</evidence>
<keyword evidence="2" id="KW-1133">Transmembrane helix</keyword>
<keyword evidence="4" id="KW-1185">Reference proteome</keyword>
<comment type="caution">
    <text evidence="3">The sequence shown here is derived from an EMBL/GenBank/DDBJ whole genome shotgun (WGS) entry which is preliminary data.</text>
</comment>
<feature type="transmembrane region" description="Helical" evidence="2">
    <location>
        <begin position="317"/>
        <end position="337"/>
    </location>
</feature>
<feature type="coiled-coil region" evidence="1">
    <location>
        <begin position="267"/>
        <end position="315"/>
    </location>
</feature>
<keyword evidence="2" id="KW-0812">Transmembrane</keyword>
<proteinExistence type="predicted"/>
<accession>A0ABR9F2A7</accession>
<evidence type="ECO:0000256" key="1">
    <source>
        <dbReference type="SAM" id="Coils"/>
    </source>
</evidence>
<protein>
    <submittedName>
        <fullName evidence="3">CAP-Gly protein</fullName>
    </submittedName>
</protein>
<dbReference type="Proteomes" id="UP001645039">
    <property type="component" value="Unassembled WGS sequence"/>
</dbReference>
<sequence length="348" mass="36719">MPETTIGSFRESIDRVSWGSVIAGVVTVLALSALLSLLGTAIGSSVIDPMSDNPFDGLGTAFGISSAVFLIVSFAAGGFVAGRLANSNGFIHGFLSWATATILSLALISFAAGQVASSGASAIGSILSGAGQVTGSVAQGIGSATSSLGEQLSENFDFDPGTDSPLDDQNIRNQVNQILRDTGAESLQPEHLRNQAQDAVGDIQTAVRSLANNPMEYEAILNELLEKQRARLENIQQDVDRDALVNALTSNTDMTQPEAENFVDESMARLDSGINELERQIDRLESRIQQAQEELAQAEQSLRETAENAAENIRNSALMIFIAMIIAALISSAAGFAGSKTQTKRRIA</sequence>
<keyword evidence="2" id="KW-0472">Membrane</keyword>
<dbReference type="RefSeq" id="WP_096276385.1">
    <property type="nucleotide sequence ID" value="NZ_CBCSBM010000007.1"/>
</dbReference>
<organism evidence="3 4">
    <name type="scientific">Halomonas casei</name>
    <dbReference type="NCBI Taxonomy" id="2742613"/>
    <lineage>
        <taxon>Bacteria</taxon>
        <taxon>Pseudomonadati</taxon>
        <taxon>Pseudomonadota</taxon>
        <taxon>Gammaproteobacteria</taxon>
        <taxon>Oceanospirillales</taxon>
        <taxon>Halomonadaceae</taxon>
        <taxon>Halomonas</taxon>
    </lineage>
</organism>
<dbReference type="EMBL" id="RRZD01000006">
    <property type="protein sequence ID" value="MBE0400056.1"/>
    <property type="molecule type" value="Genomic_DNA"/>
</dbReference>
<gene>
    <name evidence="3" type="ORF">EI168_08020</name>
</gene>
<evidence type="ECO:0000256" key="2">
    <source>
        <dbReference type="SAM" id="Phobius"/>
    </source>
</evidence>
<feature type="transmembrane region" description="Helical" evidence="2">
    <location>
        <begin position="62"/>
        <end position="82"/>
    </location>
</feature>
<keyword evidence="1" id="KW-0175">Coiled coil</keyword>